<evidence type="ECO:0000313" key="3">
    <source>
        <dbReference type="Proteomes" id="UP001156641"/>
    </source>
</evidence>
<comment type="caution">
    <text evidence="2">The sequence shown here is derived from an EMBL/GenBank/DDBJ whole genome shotgun (WGS) entry which is preliminary data.</text>
</comment>
<organism evidence="2 3">
    <name type="scientific">Acidocella aquatica</name>
    <dbReference type="NCBI Taxonomy" id="1922313"/>
    <lineage>
        <taxon>Bacteria</taxon>
        <taxon>Pseudomonadati</taxon>
        <taxon>Pseudomonadota</taxon>
        <taxon>Alphaproteobacteria</taxon>
        <taxon>Acetobacterales</taxon>
        <taxon>Acidocellaceae</taxon>
        <taxon>Acidocella</taxon>
    </lineage>
</organism>
<name>A0ABQ6A826_9PROT</name>
<evidence type="ECO:0000313" key="2">
    <source>
        <dbReference type="EMBL" id="GLR66230.1"/>
    </source>
</evidence>
<feature type="domain" description="Roadblock/LAMTOR2" evidence="1">
    <location>
        <begin position="6"/>
        <end position="96"/>
    </location>
</feature>
<dbReference type="SUPFAM" id="SSF103196">
    <property type="entry name" value="Roadblock/LC7 domain"/>
    <property type="match status" value="1"/>
</dbReference>
<proteinExistence type="predicted"/>
<dbReference type="Proteomes" id="UP001156641">
    <property type="component" value="Unassembled WGS sequence"/>
</dbReference>
<dbReference type="Gene3D" id="3.30.450.30">
    <property type="entry name" value="Dynein light chain 2a, cytoplasmic"/>
    <property type="match status" value="1"/>
</dbReference>
<accession>A0ABQ6A826</accession>
<gene>
    <name evidence="2" type="ORF">GCM10010909_09100</name>
</gene>
<dbReference type="SMART" id="SM00960">
    <property type="entry name" value="Robl_LC7"/>
    <property type="match status" value="1"/>
</dbReference>
<dbReference type="Pfam" id="PF03259">
    <property type="entry name" value="Robl_LC7"/>
    <property type="match status" value="1"/>
</dbReference>
<evidence type="ECO:0000259" key="1">
    <source>
        <dbReference type="SMART" id="SM00960"/>
    </source>
</evidence>
<protein>
    <recommendedName>
        <fullName evidence="1">Roadblock/LAMTOR2 domain-containing protein</fullName>
    </recommendedName>
</protein>
<reference evidence="3" key="1">
    <citation type="journal article" date="2019" name="Int. J. Syst. Evol. Microbiol.">
        <title>The Global Catalogue of Microorganisms (GCM) 10K type strain sequencing project: providing services to taxonomists for standard genome sequencing and annotation.</title>
        <authorList>
            <consortium name="The Broad Institute Genomics Platform"/>
            <consortium name="The Broad Institute Genome Sequencing Center for Infectious Disease"/>
            <person name="Wu L."/>
            <person name="Ma J."/>
        </authorList>
    </citation>
    <scope>NUCLEOTIDE SEQUENCE [LARGE SCALE GENOMIC DNA]</scope>
    <source>
        <strain evidence="3">NBRC 112502</strain>
    </source>
</reference>
<dbReference type="InterPro" id="IPR004942">
    <property type="entry name" value="Roadblock/LAMTOR2_dom"/>
</dbReference>
<sequence>MREDQIRTILTDLNGGSADIEASALISTDGLIISSALAAGMDEDRISAMVAAMLSLGERTAAELSRGNLEQVMISGTQGHVLIIHAGNDAVLCTIAGKQIKLGLLFIDASRAAKAATAILR</sequence>
<dbReference type="InterPro" id="IPR037587">
    <property type="entry name" value="LAMTOR2-like"/>
</dbReference>
<dbReference type="PANTHER" id="PTHR13323">
    <property type="entry name" value="LATE ENDOSOMAL/LYSOSOMAL MP1 INTERACTING PROTEIN"/>
    <property type="match status" value="1"/>
</dbReference>
<keyword evidence="3" id="KW-1185">Reference proteome</keyword>
<dbReference type="RefSeq" id="WP_284256901.1">
    <property type="nucleotide sequence ID" value="NZ_BSOS01000013.1"/>
</dbReference>
<dbReference type="EMBL" id="BSOS01000013">
    <property type="protein sequence ID" value="GLR66230.1"/>
    <property type="molecule type" value="Genomic_DNA"/>
</dbReference>